<gene>
    <name evidence="1" type="ORF">FHR32_008788</name>
</gene>
<organism evidence="1 2">
    <name type="scientific">Streptosporangium album</name>
    <dbReference type="NCBI Taxonomy" id="47479"/>
    <lineage>
        <taxon>Bacteria</taxon>
        <taxon>Bacillati</taxon>
        <taxon>Actinomycetota</taxon>
        <taxon>Actinomycetes</taxon>
        <taxon>Streptosporangiales</taxon>
        <taxon>Streptosporangiaceae</taxon>
        <taxon>Streptosporangium</taxon>
    </lineage>
</organism>
<reference evidence="1 2" key="1">
    <citation type="submission" date="2020-08" db="EMBL/GenBank/DDBJ databases">
        <title>Sequencing the genomes of 1000 actinobacteria strains.</title>
        <authorList>
            <person name="Klenk H.-P."/>
        </authorList>
    </citation>
    <scope>NUCLEOTIDE SEQUENCE [LARGE SCALE GENOMIC DNA]</scope>
    <source>
        <strain evidence="1 2">DSM 43023</strain>
    </source>
</reference>
<sequence length="116" mass="12881">MEYDTENHTPGTQLSTRARTVWNLTSERPADGATAVAPLLFADYDAPVDLHNRARSSRLGLTFHHQPGADESPVKDVAPEVSYDDGATWQAVRRLRDKGKSLTAHFATERLVYVMS</sequence>
<keyword evidence="2" id="KW-1185">Reference proteome</keyword>
<accession>A0A7W7WE52</accession>
<evidence type="ECO:0000313" key="2">
    <source>
        <dbReference type="Proteomes" id="UP000534286"/>
    </source>
</evidence>
<dbReference type="RefSeq" id="WP_184760209.1">
    <property type="nucleotide sequence ID" value="NZ_BAABEK010000086.1"/>
</dbReference>
<dbReference type="Proteomes" id="UP000534286">
    <property type="component" value="Unassembled WGS sequence"/>
</dbReference>
<proteinExistence type="predicted"/>
<protein>
    <submittedName>
        <fullName evidence="1">Uncharacterized protein</fullName>
    </submittedName>
</protein>
<dbReference type="EMBL" id="JACHJU010000009">
    <property type="protein sequence ID" value="MBB4944382.1"/>
    <property type="molecule type" value="Genomic_DNA"/>
</dbReference>
<evidence type="ECO:0000313" key="1">
    <source>
        <dbReference type="EMBL" id="MBB4944382.1"/>
    </source>
</evidence>
<name>A0A7W7WE52_9ACTN</name>
<comment type="caution">
    <text evidence="1">The sequence shown here is derived from an EMBL/GenBank/DDBJ whole genome shotgun (WGS) entry which is preliminary data.</text>
</comment>
<dbReference type="AlphaFoldDB" id="A0A7W7WE52"/>